<keyword evidence="2 5" id="KW-0479">Metal-binding</keyword>
<dbReference type="Gene3D" id="3.90.180.10">
    <property type="entry name" value="Medium-chain alcohol dehydrogenases, catalytic domain"/>
    <property type="match status" value="1"/>
</dbReference>
<dbReference type="Pfam" id="PF00107">
    <property type="entry name" value="ADH_zinc_N"/>
    <property type="match status" value="1"/>
</dbReference>
<dbReference type="InterPro" id="IPR036291">
    <property type="entry name" value="NAD(P)-bd_dom_sf"/>
</dbReference>
<evidence type="ECO:0000256" key="1">
    <source>
        <dbReference type="ARBA" id="ARBA00001947"/>
    </source>
</evidence>
<sequence length="360" mass="38842">MSQASQVPEQFSGYAAHDEKAGKALEVKPYKYTPQKWNEALIDLKVTHCSICGSCLHTLQNQWPVPINYPAICGHEIVGTVAKAGKESGHKVGSRVGIGGQAGACGSCHHCKSGMENFCEKGLIGTYQGKWADGSMSQGGYADYVRVQGKFAIEIPKELSSETAAPMMCAGITTYNPIKTGGAGPGKKVAIVGVGGLGHFAIQWAEALGAEVFAISHSDSKREDAEKLGVKKENFIVSKDPEETAKEWENSFDLILCTSNQRELPVDKIFFPLLKPHGRLTLVGLPEENIPTFSGFALIGKGISFGGSLIGPPEMIKEMLDVAVKHNVKSWTTSHPMQEVGQKLKDMEAGQARYRFVMTN</sequence>
<dbReference type="AlphaFoldDB" id="A0A5B0LI59"/>
<dbReference type="FunFam" id="3.40.50.720:FF:000022">
    <property type="entry name" value="Cinnamyl alcohol dehydrogenase"/>
    <property type="match status" value="1"/>
</dbReference>
<dbReference type="InterPro" id="IPR020843">
    <property type="entry name" value="ER"/>
</dbReference>
<dbReference type="InterPro" id="IPR011032">
    <property type="entry name" value="GroES-like_sf"/>
</dbReference>
<evidence type="ECO:0000256" key="4">
    <source>
        <dbReference type="ARBA" id="ARBA00023002"/>
    </source>
</evidence>
<keyword evidence="4" id="KW-0560">Oxidoreductase</keyword>
<comment type="cofactor">
    <cofactor evidence="1 5">
        <name>Zn(2+)</name>
        <dbReference type="ChEBI" id="CHEBI:29105"/>
    </cofactor>
</comment>
<feature type="domain" description="Enoyl reductase (ER)" evidence="6">
    <location>
        <begin position="53"/>
        <end position="358"/>
    </location>
</feature>
<protein>
    <recommendedName>
        <fullName evidence="6">Enoyl reductase (ER) domain-containing protein</fullName>
    </recommendedName>
</protein>
<evidence type="ECO:0000313" key="7">
    <source>
        <dbReference type="EMBL" id="KAA1064049.1"/>
    </source>
</evidence>
<dbReference type="InterPro" id="IPR013154">
    <property type="entry name" value="ADH-like_N"/>
</dbReference>
<organism evidence="7 8">
    <name type="scientific">Puccinia graminis f. sp. tritici</name>
    <dbReference type="NCBI Taxonomy" id="56615"/>
    <lineage>
        <taxon>Eukaryota</taxon>
        <taxon>Fungi</taxon>
        <taxon>Dikarya</taxon>
        <taxon>Basidiomycota</taxon>
        <taxon>Pucciniomycotina</taxon>
        <taxon>Pucciniomycetes</taxon>
        <taxon>Pucciniales</taxon>
        <taxon>Pucciniaceae</taxon>
        <taxon>Puccinia</taxon>
    </lineage>
</organism>
<dbReference type="CDD" id="cd05283">
    <property type="entry name" value="CAD1"/>
    <property type="match status" value="1"/>
</dbReference>
<dbReference type="InterPro" id="IPR047109">
    <property type="entry name" value="CAD-like"/>
</dbReference>
<dbReference type="InterPro" id="IPR002328">
    <property type="entry name" value="ADH_Zn_CS"/>
</dbReference>
<dbReference type="OrthoDB" id="1879366at2759"/>
<dbReference type="PANTHER" id="PTHR42683">
    <property type="entry name" value="ALDEHYDE REDUCTASE"/>
    <property type="match status" value="1"/>
</dbReference>
<evidence type="ECO:0000313" key="8">
    <source>
        <dbReference type="Proteomes" id="UP000324748"/>
    </source>
</evidence>
<dbReference type="SUPFAM" id="SSF50129">
    <property type="entry name" value="GroES-like"/>
    <property type="match status" value="1"/>
</dbReference>
<dbReference type="Pfam" id="PF08240">
    <property type="entry name" value="ADH_N"/>
    <property type="match status" value="1"/>
</dbReference>
<dbReference type="EMBL" id="VSWC01000199">
    <property type="protein sequence ID" value="KAA1064049.1"/>
    <property type="molecule type" value="Genomic_DNA"/>
</dbReference>
<evidence type="ECO:0000256" key="2">
    <source>
        <dbReference type="ARBA" id="ARBA00022723"/>
    </source>
</evidence>
<comment type="similarity">
    <text evidence="5">Belongs to the zinc-containing alcohol dehydrogenase family.</text>
</comment>
<dbReference type="Gene3D" id="3.40.50.720">
    <property type="entry name" value="NAD(P)-binding Rossmann-like Domain"/>
    <property type="match status" value="1"/>
</dbReference>
<dbReference type="InterPro" id="IPR013149">
    <property type="entry name" value="ADH-like_C"/>
</dbReference>
<reference evidence="7 8" key="1">
    <citation type="submission" date="2019-05" db="EMBL/GenBank/DDBJ databases">
        <title>Emergence of the Ug99 lineage of the wheat stem rust pathogen through somatic hybridization.</title>
        <authorList>
            <person name="Li F."/>
            <person name="Upadhyaya N.M."/>
            <person name="Sperschneider J."/>
            <person name="Matny O."/>
            <person name="Nguyen-Phuc H."/>
            <person name="Mago R."/>
            <person name="Raley C."/>
            <person name="Miller M.E."/>
            <person name="Silverstein K.A.T."/>
            <person name="Henningsen E."/>
            <person name="Hirsch C.D."/>
            <person name="Visser B."/>
            <person name="Pretorius Z.A."/>
            <person name="Steffenson B.J."/>
            <person name="Schwessinger B."/>
            <person name="Dodds P.N."/>
            <person name="Figueroa M."/>
        </authorList>
    </citation>
    <scope>NUCLEOTIDE SEQUENCE [LARGE SCALE GENOMIC DNA]</scope>
    <source>
        <strain evidence="7">21-0</strain>
    </source>
</reference>
<dbReference type="Proteomes" id="UP000324748">
    <property type="component" value="Unassembled WGS sequence"/>
</dbReference>
<dbReference type="GO" id="GO:0016616">
    <property type="term" value="F:oxidoreductase activity, acting on the CH-OH group of donors, NAD or NADP as acceptor"/>
    <property type="evidence" value="ECO:0007669"/>
    <property type="project" value="InterPro"/>
</dbReference>
<accession>A0A5B0LI59</accession>
<dbReference type="GO" id="GO:0008270">
    <property type="term" value="F:zinc ion binding"/>
    <property type="evidence" value="ECO:0007669"/>
    <property type="project" value="InterPro"/>
</dbReference>
<dbReference type="SMART" id="SM00829">
    <property type="entry name" value="PKS_ER"/>
    <property type="match status" value="1"/>
</dbReference>
<dbReference type="PROSITE" id="PS00059">
    <property type="entry name" value="ADH_ZINC"/>
    <property type="match status" value="1"/>
</dbReference>
<proteinExistence type="inferred from homology"/>
<evidence type="ECO:0000259" key="6">
    <source>
        <dbReference type="SMART" id="SM00829"/>
    </source>
</evidence>
<gene>
    <name evidence="7" type="ORF">PGT21_000489</name>
</gene>
<evidence type="ECO:0000256" key="3">
    <source>
        <dbReference type="ARBA" id="ARBA00022833"/>
    </source>
</evidence>
<keyword evidence="3 5" id="KW-0862">Zinc</keyword>
<comment type="caution">
    <text evidence="7">The sequence shown here is derived from an EMBL/GenBank/DDBJ whole genome shotgun (WGS) entry which is preliminary data.</text>
</comment>
<keyword evidence="8" id="KW-1185">Reference proteome</keyword>
<dbReference type="SUPFAM" id="SSF51735">
    <property type="entry name" value="NAD(P)-binding Rossmann-fold domains"/>
    <property type="match status" value="1"/>
</dbReference>
<evidence type="ECO:0000256" key="5">
    <source>
        <dbReference type="RuleBase" id="RU361277"/>
    </source>
</evidence>
<name>A0A5B0LI59_PUCGR</name>